<dbReference type="InterPro" id="IPR050738">
    <property type="entry name" value="Sulfatase"/>
</dbReference>
<dbReference type="InterPro" id="IPR017850">
    <property type="entry name" value="Alkaline_phosphatase_core_sf"/>
</dbReference>
<reference evidence="3 4" key="1">
    <citation type="submission" date="2023-04" db="EMBL/GenBank/DDBJ databases">
        <title>A novel bacteria isolated from coastal sediment.</title>
        <authorList>
            <person name="Liu X.-J."/>
            <person name="Du Z.-J."/>
        </authorList>
    </citation>
    <scope>NUCLEOTIDE SEQUENCE [LARGE SCALE GENOMIC DNA]</scope>
    <source>
        <strain evidence="3 4">SDUM461003</strain>
    </source>
</reference>
<comment type="caution">
    <text evidence="3">The sequence shown here is derived from an EMBL/GenBank/DDBJ whole genome shotgun (WGS) entry which is preliminary data.</text>
</comment>
<dbReference type="PANTHER" id="PTHR42693:SF33">
    <property type="entry name" value="ARYLSULFATASE"/>
    <property type="match status" value="1"/>
</dbReference>
<dbReference type="Gene3D" id="3.40.720.10">
    <property type="entry name" value="Alkaline Phosphatase, subunit A"/>
    <property type="match status" value="1"/>
</dbReference>
<keyword evidence="4" id="KW-1185">Reference proteome</keyword>
<dbReference type="SUPFAM" id="SSF53649">
    <property type="entry name" value="Alkaline phosphatase-like"/>
    <property type="match status" value="1"/>
</dbReference>
<proteinExistence type="inferred from homology"/>
<feature type="domain" description="Sulfatase N-terminal" evidence="2">
    <location>
        <begin position="3"/>
        <end position="362"/>
    </location>
</feature>
<evidence type="ECO:0000313" key="4">
    <source>
        <dbReference type="Proteomes" id="UP001225316"/>
    </source>
</evidence>
<dbReference type="RefSeq" id="WP_308949448.1">
    <property type="nucleotide sequence ID" value="NZ_JARXHW010000012.1"/>
</dbReference>
<evidence type="ECO:0000313" key="3">
    <source>
        <dbReference type="EMBL" id="MDQ8207314.1"/>
    </source>
</evidence>
<dbReference type="InterPro" id="IPR000917">
    <property type="entry name" value="Sulfatase_N"/>
</dbReference>
<organism evidence="3 4">
    <name type="scientific">Thalassobacterium maritimum</name>
    <dbReference type="NCBI Taxonomy" id="3041265"/>
    <lineage>
        <taxon>Bacteria</taxon>
        <taxon>Pseudomonadati</taxon>
        <taxon>Verrucomicrobiota</taxon>
        <taxon>Opitutia</taxon>
        <taxon>Puniceicoccales</taxon>
        <taxon>Coraliomargaritaceae</taxon>
        <taxon>Thalassobacterium</taxon>
    </lineage>
</organism>
<protein>
    <submittedName>
        <fullName evidence="3">Sulfatase-like hydrolase/transferase</fullName>
    </submittedName>
</protein>
<evidence type="ECO:0000256" key="1">
    <source>
        <dbReference type="ARBA" id="ARBA00008779"/>
    </source>
</evidence>
<dbReference type="EMBL" id="JARXHW010000012">
    <property type="protein sequence ID" value="MDQ8207314.1"/>
    <property type="molecule type" value="Genomic_DNA"/>
</dbReference>
<name>A0ABU1AT33_9BACT</name>
<sequence length="409" mass="46054">MKPNLLILLADQHRVSATGYGGNPEVRTPALDRMAGTGVSVAQCVSTHPLCAPYRACLQTGQPGSVNGVWGNQDTIRRDLPTLPQLFRDQGYSTAYFGKCHWHEPMNGSIYTPPDWRLGWEHWKGWQNGHEDYDLPEFDADGVRLHPHRGRFAPEVQVEQFLDWHASAEGPWLAQLNWGPPHNPSISTEDLDRLREPSMQINEALGLGLQEQHFETPWWYVQSFPQHLVTDVVPQRYLDMFDPEALSAPDNVHADNNRLIQYQLREYYAQIAALDDLNSRILNELERRGELDNTLVIYTSDHGDWVGSCRQPDQNCRGKGNPQEESIRVPFLAMGPGVAQGRSLDMPLSTVDLLPTFCGLVGFDAGPGFPGEDLSPVLRGEREVPERTVALEMRGWRASFDGKTVQLES</sequence>
<dbReference type="PANTHER" id="PTHR42693">
    <property type="entry name" value="ARYLSULFATASE FAMILY MEMBER"/>
    <property type="match status" value="1"/>
</dbReference>
<comment type="similarity">
    <text evidence="1">Belongs to the sulfatase family.</text>
</comment>
<evidence type="ECO:0000259" key="2">
    <source>
        <dbReference type="Pfam" id="PF00884"/>
    </source>
</evidence>
<dbReference type="Pfam" id="PF00884">
    <property type="entry name" value="Sulfatase"/>
    <property type="match status" value="1"/>
</dbReference>
<dbReference type="Proteomes" id="UP001225316">
    <property type="component" value="Unassembled WGS sequence"/>
</dbReference>
<accession>A0ABU1AT33</accession>
<gene>
    <name evidence="3" type="ORF">QEH52_07330</name>
</gene>